<feature type="active site" description="Proton donor" evidence="1">
    <location>
        <position position="81"/>
    </location>
</feature>
<dbReference type="InterPro" id="IPR000771">
    <property type="entry name" value="FBA_II"/>
</dbReference>
<dbReference type="Proteomes" id="UP000323646">
    <property type="component" value="Unassembled WGS sequence"/>
</dbReference>
<dbReference type="NCBIfam" id="TIGR00167">
    <property type="entry name" value="cbbA"/>
    <property type="match status" value="1"/>
</dbReference>
<feature type="binding site" evidence="2">
    <location>
        <position position="178"/>
    </location>
    <ligand>
        <name>dihydroxyacetone phosphate</name>
        <dbReference type="ChEBI" id="CHEBI:57642"/>
    </ligand>
</feature>
<keyword evidence="5" id="KW-1185">Reference proteome</keyword>
<feature type="binding site" evidence="3">
    <location>
        <position position="205"/>
    </location>
    <ligand>
        <name>Zn(2+)</name>
        <dbReference type="ChEBI" id="CHEBI:29105"/>
        <label>1</label>
        <note>catalytic</note>
    </ligand>
</feature>
<sequence>MPLVNMKELLAKSDAGFAVGAFNVSDMEMAMGAIKAAEELKAPLILQIAEGRLRYSPLELLGPVMIAAARKCSMPTAVHLDHGRTLETVRLALSLGFTSVMFDGSHFPLAENIEKTREVVTIAEKFGASVEGEIGSIGGAEGDMASADIKVTSVAEAKRFAEETKVDALAVAIGTAHGNYKETPHLRIDRLKEIHEALAVPLVLHGGTGLTREDFRHCLENGITKINIATASYDNSAAEIKAVHKAKPDASYFDFSDAICVGTYENVKKHMEIFGLEGKAALYN</sequence>
<evidence type="ECO:0000256" key="3">
    <source>
        <dbReference type="PIRSR" id="PIRSR001359-3"/>
    </source>
</evidence>
<evidence type="ECO:0000313" key="5">
    <source>
        <dbReference type="Proteomes" id="UP000323646"/>
    </source>
</evidence>
<evidence type="ECO:0000256" key="1">
    <source>
        <dbReference type="PIRSR" id="PIRSR001359-1"/>
    </source>
</evidence>
<dbReference type="GO" id="GO:0016832">
    <property type="term" value="F:aldehyde-lyase activity"/>
    <property type="evidence" value="ECO:0007669"/>
    <property type="project" value="InterPro"/>
</dbReference>
<accession>A0A5D6W0G1</accession>
<comment type="caution">
    <text evidence="4">The sequence shown here is derived from an EMBL/GenBank/DDBJ whole genome shotgun (WGS) entry which is preliminary data.</text>
</comment>
<dbReference type="GO" id="GO:0008270">
    <property type="term" value="F:zinc ion binding"/>
    <property type="evidence" value="ECO:0007669"/>
    <property type="project" value="InterPro"/>
</dbReference>
<dbReference type="SUPFAM" id="SSF51569">
    <property type="entry name" value="Aldolase"/>
    <property type="match status" value="1"/>
</dbReference>
<dbReference type="CDD" id="cd00947">
    <property type="entry name" value="TBP_aldolase_IIB"/>
    <property type="match status" value="1"/>
</dbReference>
<dbReference type="RefSeq" id="WP_149172025.1">
    <property type="nucleotide sequence ID" value="NZ_VTOY01000011.1"/>
</dbReference>
<dbReference type="InterPro" id="IPR013785">
    <property type="entry name" value="Aldolase_TIM"/>
</dbReference>
<keyword evidence="3" id="KW-0479">Metal-binding</keyword>
<reference evidence="4 5" key="1">
    <citation type="submission" date="2019-08" db="EMBL/GenBank/DDBJ databases">
        <title>Selenomonas sp. mPRGC5 and Selenomonas sp. mPRGC8 isolated from ruminal fluid of dairy goat (Capra hircus).</title>
        <authorList>
            <person name="Poothong S."/>
            <person name="Nuengjamnong C."/>
            <person name="Tanasupawat S."/>
        </authorList>
    </citation>
    <scope>NUCLEOTIDE SEQUENCE [LARGE SCALE GENOMIC DNA]</scope>
    <source>
        <strain evidence="5">mPRGC5</strain>
    </source>
</reference>
<dbReference type="Gene3D" id="3.20.20.70">
    <property type="entry name" value="Aldolase class I"/>
    <property type="match status" value="1"/>
</dbReference>
<feature type="binding site" evidence="2">
    <location>
        <begin position="206"/>
        <end position="208"/>
    </location>
    <ligand>
        <name>dihydroxyacetone phosphate</name>
        <dbReference type="ChEBI" id="CHEBI:57642"/>
    </ligand>
</feature>
<dbReference type="EMBL" id="VTOY01000011">
    <property type="protein sequence ID" value="TYZ20932.1"/>
    <property type="molecule type" value="Genomic_DNA"/>
</dbReference>
<comment type="cofactor">
    <cofactor evidence="3">
        <name>Zn(2+)</name>
        <dbReference type="ChEBI" id="CHEBI:29105"/>
    </cofactor>
    <text evidence="3">Binds 2 Zn(2+) ions per subunit. One is catalytic and the other provides a structural contribution.</text>
</comment>
<evidence type="ECO:0000313" key="4">
    <source>
        <dbReference type="EMBL" id="TYZ20932.1"/>
    </source>
</evidence>
<organism evidence="4 5">
    <name type="scientific">Selenomonas ruminis</name>
    <dbReference type="NCBI Taxonomy" id="2593411"/>
    <lineage>
        <taxon>Bacteria</taxon>
        <taxon>Bacillati</taxon>
        <taxon>Bacillota</taxon>
        <taxon>Negativicutes</taxon>
        <taxon>Selenomonadales</taxon>
        <taxon>Selenomonadaceae</taxon>
        <taxon>Selenomonas</taxon>
    </lineage>
</organism>
<feature type="binding site" evidence="3">
    <location>
        <position position="82"/>
    </location>
    <ligand>
        <name>Zn(2+)</name>
        <dbReference type="ChEBI" id="CHEBI:29105"/>
        <label>1</label>
        <note>catalytic</note>
    </ligand>
</feature>
<feature type="binding site" evidence="3">
    <location>
        <position position="177"/>
    </location>
    <ligand>
        <name>Zn(2+)</name>
        <dbReference type="ChEBI" id="CHEBI:29105"/>
        <label>1</label>
        <note>catalytic</note>
    </ligand>
</feature>
<dbReference type="GO" id="GO:0005975">
    <property type="term" value="P:carbohydrate metabolic process"/>
    <property type="evidence" value="ECO:0007669"/>
    <property type="project" value="InterPro"/>
</dbReference>
<dbReference type="PANTHER" id="PTHR30304">
    <property type="entry name" value="D-TAGATOSE-1,6-BISPHOSPHATE ALDOLASE"/>
    <property type="match status" value="1"/>
</dbReference>
<feature type="binding site" evidence="2">
    <location>
        <begin position="227"/>
        <end position="230"/>
    </location>
    <ligand>
        <name>dihydroxyacetone phosphate</name>
        <dbReference type="ChEBI" id="CHEBI:57642"/>
    </ligand>
</feature>
<dbReference type="PANTHER" id="PTHR30304:SF0">
    <property type="entry name" value="D-TAGATOSE-1,6-BISPHOSPHATE ALDOLASE SUBUNIT GATY-RELATED"/>
    <property type="match status" value="1"/>
</dbReference>
<name>A0A5D6W0G1_9FIRM</name>
<dbReference type="NCBIfam" id="NF005288">
    <property type="entry name" value="PRK06806.1"/>
    <property type="match status" value="1"/>
</dbReference>
<dbReference type="PROSITE" id="PS00806">
    <property type="entry name" value="ALDOLASE_CLASS_II_2"/>
    <property type="match status" value="1"/>
</dbReference>
<dbReference type="OrthoDB" id="9803995at2"/>
<feature type="binding site" evidence="3">
    <location>
        <position position="133"/>
    </location>
    <ligand>
        <name>Zn(2+)</name>
        <dbReference type="ChEBI" id="CHEBI:29105"/>
        <label>2</label>
    </ligand>
</feature>
<dbReference type="AlphaFoldDB" id="A0A5D6W0G1"/>
<dbReference type="Pfam" id="PF01116">
    <property type="entry name" value="F_bP_aldolase"/>
    <property type="match status" value="1"/>
</dbReference>
<protein>
    <submittedName>
        <fullName evidence="4">Class II aldolase</fullName>
    </submittedName>
</protein>
<evidence type="ECO:0000256" key="2">
    <source>
        <dbReference type="PIRSR" id="PIRSR001359-2"/>
    </source>
</evidence>
<gene>
    <name evidence="4" type="ORF">FZ040_10975</name>
</gene>
<dbReference type="InterPro" id="IPR050246">
    <property type="entry name" value="Class_II_FBP_aldolase"/>
</dbReference>
<feature type="binding site" evidence="3">
    <location>
        <position position="103"/>
    </location>
    <ligand>
        <name>Zn(2+)</name>
        <dbReference type="ChEBI" id="CHEBI:29105"/>
        <label>2</label>
    </ligand>
</feature>
<proteinExistence type="predicted"/>
<keyword evidence="3" id="KW-0862">Zinc</keyword>
<dbReference type="PIRSF" id="PIRSF001359">
    <property type="entry name" value="F_bP_aldolase_II"/>
    <property type="match status" value="1"/>
</dbReference>